<name>A0A1R1X6U9_9FUNG</name>
<reference evidence="1 2" key="1">
    <citation type="submission" date="2017-01" db="EMBL/GenBank/DDBJ databases">
        <authorList>
            <person name="Mah S.A."/>
            <person name="Swanson W.J."/>
            <person name="Moy G.W."/>
            <person name="Vacquier V.D."/>
        </authorList>
    </citation>
    <scope>NUCLEOTIDE SEQUENCE [LARGE SCALE GENOMIC DNA]</scope>
    <source>
        <strain evidence="1 2">GSMNP</strain>
    </source>
</reference>
<evidence type="ECO:0000313" key="1">
    <source>
        <dbReference type="EMBL" id="OMJ10371.1"/>
    </source>
</evidence>
<accession>A0A1R1X6U9</accession>
<dbReference type="Proteomes" id="UP000187283">
    <property type="component" value="Unassembled WGS sequence"/>
</dbReference>
<proteinExistence type="predicted"/>
<evidence type="ECO:0000313" key="2">
    <source>
        <dbReference type="Proteomes" id="UP000187283"/>
    </source>
</evidence>
<protein>
    <submittedName>
        <fullName evidence="1">Uncharacterized protein</fullName>
    </submittedName>
</protein>
<organism evidence="1 2">
    <name type="scientific">Smittium culicis</name>
    <dbReference type="NCBI Taxonomy" id="133412"/>
    <lineage>
        <taxon>Eukaryota</taxon>
        <taxon>Fungi</taxon>
        <taxon>Fungi incertae sedis</taxon>
        <taxon>Zoopagomycota</taxon>
        <taxon>Kickxellomycotina</taxon>
        <taxon>Harpellomycetes</taxon>
        <taxon>Harpellales</taxon>
        <taxon>Legeriomycetaceae</taxon>
        <taxon>Smittium</taxon>
    </lineage>
</organism>
<dbReference type="EMBL" id="LSSN01005036">
    <property type="protein sequence ID" value="OMJ10371.1"/>
    <property type="molecule type" value="Genomic_DNA"/>
</dbReference>
<keyword evidence="2" id="KW-1185">Reference proteome</keyword>
<gene>
    <name evidence="1" type="ORF">AYI70_g10371</name>
</gene>
<comment type="caution">
    <text evidence="1">The sequence shown here is derived from an EMBL/GenBank/DDBJ whole genome shotgun (WGS) entry which is preliminary data.</text>
</comment>
<sequence>MGHERMLINAYSKSAHSSVAICCASVRVHFLIKFLSTSTLTASTGFSFLKPWSFSPAFADEGPVVPAASFIFLI</sequence>
<dbReference type="AlphaFoldDB" id="A0A1R1X6U9"/>